<feature type="chain" id="PRO_5019432996" evidence="3">
    <location>
        <begin position="28"/>
        <end position="461"/>
    </location>
</feature>
<organism evidence="4 5">
    <name type="scientific">Aspergillus awamori</name>
    <name type="common">Black koji mold</name>
    <dbReference type="NCBI Taxonomy" id="105351"/>
    <lineage>
        <taxon>Eukaryota</taxon>
        <taxon>Fungi</taxon>
        <taxon>Dikarya</taxon>
        <taxon>Ascomycota</taxon>
        <taxon>Pezizomycotina</taxon>
        <taxon>Eurotiomycetes</taxon>
        <taxon>Eurotiomycetidae</taxon>
        <taxon>Eurotiales</taxon>
        <taxon>Aspergillaceae</taxon>
        <taxon>Aspergillus</taxon>
    </lineage>
</organism>
<keyword evidence="2" id="KW-1133">Transmembrane helix</keyword>
<evidence type="ECO:0000256" key="2">
    <source>
        <dbReference type="SAM" id="Phobius"/>
    </source>
</evidence>
<name>A0A401L1G5_ASPAW</name>
<feature type="compositionally biased region" description="Low complexity" evidence="1">
    <location>
        <begin position="446"/>
        <end position="461"/>
    </location>
</feature>
<keyword evidence="5" id="KW-1185">Reference proteome</keyword>
<feature type="signal peptide" evidence="3">
    <location>
        <begin position="1"/>
        <end position="27"/>
    </location>
</feature>
<keyword evidence="3" id="KW-0732">Signal</keyword>
<feature type="transmembrane region" description="Helical" evidence="2">
    <location>
        <begin position="239"/>
        <end position="262"/>
    </location>
</feature>
<keyword evidence="2" id="KW-0812">Transmembrane</keyword>
<reference evidence="4 5" key="1">
    <citation type="submission" date="2016-09" db="EMBL/GenBank/DDBJ databases">
        <title>Aspergillus awamori IFM 58123T.</title>
        <authorList>
            <person name="Kusuya Y."/>
            <person name="Shimizu M."/>
            <person name="Takahashi H."/>
            <person name="Yaguchi T."/>
        </authorList>
    </citation>
    <scope>NUCLEOTIDE SEQUENCE [LARGE SCALE GENOMIC DNA]</scope>
    <source>
        <strain evidence="4 5">IFM 58123</strain>
    </source>
</reference>
<protein>
    <submittedName>
        <fullName evidence="4">Uncharacterized protein</fullName>
    </submittedName>
</protein>
<evidence type="ECO:0000256" key="3">
    <source>
        <dbReference type="SAM" id="SignalP"/>
    </source>
</evidence>
<proteinExistence type="predicted"/>
<dbReference type="Proteomes" id="UP000286921">
    <property type="component" value="Unassembled WGS sequence"/>
</dbReference>
<feature type="transmembrane region" description="Helical" evidence="2">
    <location>
        <begin position="140"/>
        <end position="161"/>
    </location>
</feature>
<comment type="caution">
    <text evidence="4">The sequence shown here is derived from an EMBL/GenBank/DDBJ whole genome shotgun (WGS) entry which is preliminary data.</text>
</comment>
<accession>A0A401L1G5</accession>
<dbReference type="EMBL" id="BDHI01000021">
    <property type="protein sequence ID" value="GCB25358.1"/>
    <property type="molecule type" value="Genomic_DNA"/>
</dbReference>
<feature type="transmembrane region" description="Helical" evidence="2">
    <location>
        <begin position="48"/>
        <end position="68"/>
    </location>
</feature>
<evidence type="ECO:0000256" key="1">
    <source>
        <dbReference type="SAM" id="MobiDB-lite"/>
    </source>
</evidence>
<gene>
    <name evidence="4" type="ORF">AAWM_08243</name>
</gene>
<sequence length="461" mass="51285">MAYAPSPHFWVTLFRTLLNTFVHSAGGDPLLAQAHAIWQNEPAHIDNLFLLVPIAFGVIVDFLIRYILGHVLMSILILESLDRQATSYDSELRHKRPGPSSRHLTQTIATLYHKGNLHLLLNGIGPACSYWMKHLCARSMLKTALFLPSPVAYILASVLLAENRFLWTARTILPRDQQPFVPTSSDRQRWKALVPATALHAVVESLMMHLPALFDGDLALPTETEITKSYLSGIVGSDILVSGVMLAAQLLLLFPSFIALILNQASLLPSACETLVSAPVNQGRQQQHHRGRRLGEIFSVFKTGPLQVQDAPGTIRYEPLRILRIMSTTTRDMPRNAAQRRNISIKMPRNMMRNSNFIALKHLTNRTPNDPCIPTTCSIHPSNHLTRLTCILYSLTSIPPSPLLPSLPSPIPRSNIRIQPHTLRRYLPFIPHTTPVASPSTPPTTSPSTSTFSPTSLLQFP</sequence>
<dbReference type="AlphaFoldDB" id="A0A401L1G5"/>
<keyword evidence="2" id="KW-0472">Membrane</keyword>
<evidence type="ECO:0000313" key="4">
    <source>
        <dbReference type="EMBL" id="GCB25358.1"/>
    </source>
</evidence>
<evidence type="ECO:0000313" key="5">
    <source>
        <dbReference type="Proteomes" id="UP000286921"/>
    </source>
</evidence>
<feature type="region of interest" description="Disordered" evidence="1">
    <location>
        <begin position="431"/>
        <end position="461"/>
    </location>
</feature>
<dbReference type="STRING" id="105351.A0A401L1G5"/>